<accession>A0A5B0PCK9</accession>
<name>A0A5B0PCK9_PUCGR</name>
<dbReference type="EMBL" id="VSWC01000066">
    <property type="protein sequence ID" value="KAA1098512.1"/>
    <property type="molecule type" value="Genomic_DNA"/>
</dbReference>
<gene>
    <name evidence="1" type="ORF">PGT21_036099</name>
</gene>
<proteinExistence type="predicted"/>
<evidence type="ECO:0000313" key="2">
    <source>
        <dbReference type="Proteomes" id="UP000324748"/>
    </source>
</evidence>
<dbReference type="AlphaFoldDB" id="A0A5B0PCK9"/>
<reference evidence="1 2" key="1">
    <citation type="submission" date="2019-05" db="EMBL/GenBank/DDBJ databases">
        <title>Emergence of the Ug99 lineage of the wheat stem rust pathogen through somatic hybridization.</title>
        <authorList>
            <person name="Li F."/>
            <person name="Upadhyaya N.M."/>
            <person name="Sperschneider J."/>
            <person name="Matny O."/>
            <person name="Nguyen-Phuc H."/>
            <person name="Mago R."/>
            <person name="Raley C."/>
            <person name="Miller M.E."/>
            <person name="Silverstein K.A.T."/>
            <person name="Henningsen E."/>
            <person name="Hirsch C.D."/>
            <person name="Visser B."/>
            <person name="Pretorius Z.A."/>
            <person name="Steffenson B.J."/>
            <person name="Schwessinger B."/>
            <person name="Dodds P.N."/>
            <person name="Figueroa M."/>
        </authorList>
    </citation>
    <scope>NUCLEOTIDE SEQUENCE [LARGE SCALE GENOMIC DNA]</scope>
    <source>
        <strain evidence="1">21-0</strain>
    </source>
</reference>
<comment type="caution">
    <text evidence="1">The sequence shown here is derived from an EMBL/GenBank/DDBJ whole genome shotgun (WGS) entry which is preliminary data.</text>
</comment>
<sequence length="60" mass="6853">MHPYMSIYLHIDKDVPAVPTSHLFPPSYVNTNPTLEHSQPFSTRILNCLGQPGRFLKIMT</sequence>
<dbReference type="Proteomes" id="UP000324748">
    <property type="component" value="Unassembled WGS sequence"/>
</dbReference>
<organism evidence="1 2">
    <name type="scientific">Puccinia graminis f. sp. tritici</name>
    <dbReference type="NCBI Taxonomy" id="56615"/>
    <lineage>
        <taxon>Eukaryota</taxon>
        <taxon>Fungi</taxon>
        <taxon>Dikarya</taxon>
        <taxon>Basidiomycota</taxon>
        <taxon>Pucciniomycotina</taxon>
        <taxon>Pucciniomycetes</taxon>
        <taxon>Pucciniales</taxon>
        <taxon>Pucciniaceae</taxon>
        <taxon>Puccinia</taxon>
    </lineage>
</organism>
<protein>
    <submittedName>
        <fullName evidence="1">Uncharacterized protein</fullName>
    </submittedName>
</protein>
<evidence type="ECO:0000313" key="1">
    <source>
        <dbReference type="EMBL" id="KAA1098512.1"/>
    </source>
</evidence>
<keyword evidence="2" id="KW-1185">Reference proteome</keyword>